<name>A0ABT6P4P4_9BACT</name>
<evidence type="ECO:0000313" key="2">
    <source>
        <dbReference type="Proteomes" id="UP001160301"/>
    </source>
</evidence>
<keyword evidence="2" id="KW-1185">Reference proteome</keyword>
<comment type="caution">
    <text evidence="1">The sequence shown here is derived from an EMBL/GenBank/DDBJ whole genome shotgun (WGS) entry which is preliminary data.</text>
</comment>
<organism evidence="1 2">
    <name type="scientific">Polyangium sorediatum</name>
    <dbReference type="NCBI Taxonomy" id="889274"/>
    <lineage>
        <taxon>Bacteria</taxon>
        <taxon>Pseudomonadati</taxon>
        <taxon>Myxococcota</taxon>
        <taxon>Polyangia</taxon>
        <taxon>Polyangiales</taxon>
        <taxon>Polyangiaceae</taxon>
        <taxon>Polyangium</taxon>
    </lineage>
</organism>
<dbReference type="Proteomes" id="UP001160301">
    <property type="component" value="Unassembled WGS sequence"/>
</dbReference>
<proteinExistence type="predicted"/>
<accession>A0ABT6P4P4</accession>
<protein>
    <recommendedName>
        <fullName evidence="3">DUF2199 domain-containing protein</fullName>
    </recommendedName>
</protein>
<dbReference type="EMBL" id="JARZHI010000060">
    <property type="protein sequence ID" value="MDI1435504.1"/>
    <property type="molecule type" value="Genomic_DNA"/>
</dbReference>
<evidence type="ECO:0000313" key="1">
    <source>
        <dbReference type="EMBL" id="MDI1435504.1"/>
    </source>
</evidence>
<gene>
    <name evidence="1" type="ORF">QHF89_38735</name>
</gene>
<sequence>MGAFDEVLAKVSCPACGAQHDRGFQTKLFEPDYDERPGGTFEIGGAPIRAHLSVEHFEKRAGREGWDDDWIALAPWQRGTPLVALLEDQSFYCSCAAFVVPELRFDLRADSDYADVCLVGIGAELLSREDALVGVHFSELIPPGLVPLSKHAQWSTALKDGTPEERRRILAAAYREHAFLPLVSTPRTPSPGGSDFLSAPMRCRACGDRRTRFCHTSLFQDPEAPSYAESVAGEEILVPIPPGSTRLYHAKRPVVLGERFGVLEASHPWFCACGAGPILPLLWFVAGRGSATIIEMEALDRLDDETLARVHFVHVEHVSPLRRGTP</sequence>
<reference evidence="1 2" key="1">
    <citation type="submission" date="2023-04" db="EMBL/GenBank/DDBJ databases">
        <title>The genome sequence of Polyangium sorediatum DSM14670.</title>
        <authorList>
            <person name="Zhang X."/>
        </authorList>
    </citation>
    <scope>NUCLEOTIDE SEQUENCE [LARGE SCALE GENOMIC DNA]</scope>
    <source>
        <strain evidence="1 2">DSM 14670</strain>
    </source>
</reference>
<evidence type="ECO:0008006" key="3">
    <source>
        <dbReference type="Google" id="ProtNLM"/>
    </source>
</evidence>
<dbReference type="RefSeq" id="WP_136971151.1">
    <property type="nucleotide sequence ID" value="NZ_JARZHI010000060.1"/>
</dbReference>